<proteinExistence type="predicted"/>
<keyword evidence="1" id="KW-1133">Transmembrane helix</keyword>
<protein>
    <submittedName>
        <fullName evidence="2">Uncharacterized protein</fullName>
    </submittedName>
</protein>
<organism evidence="2 3">
    <name type="scientific">Agathobaculum hominis</name>
    <dbReference type="NCBI Taxonomy" id="2763014"/>
    <lineage>
        <taxon>Bacteria</taxon>
        <taxon>Bacillati</taxon>
        <taxon>Bacillota</taxon>
        <taxon>Clostridia</taxon>
        <taxon>Eubacteriales</taxon>
        <taxon>Butyricicoccaceae</taxon>
        <taxon>Agathobaculum</taxon>
    </lineage>
</organism>
<keyword evidence="1" id="KW-0472">Membrane</keyword>
<feature type="transmembrane region" description="Helical" evidence="1">
    <location>
        <begin position="53"/>
        <end position="78"/>
    </location>
</feature>
<comment type="caution">
    <text evidence="2">The sequence shown here is derived from an EMBL/GenBank/DDBJ whole genome shotgun (WGS) entry which is preliminary data.</text>
</comment>
<dbReference type="Proteomes" id="UP000641741">
    <property type="component" value="Unassembled WGS sequence"/>
</dbReference>
<accession>A0ABR7GM25</accession>
<keyword evidence="3" id="KW-1185">Reference proteome</keyword>
<sequence length="80" mass="9028">MKKDDYGFYGKGIDGYVHYKQAFDEMHKSPASHSSHRINPRHSYTSGDSWDTLFTIIGGVFVIGGGLALIIYFLYLVYCA</sequence>
<reference evidence="2 3" key="1">
    <citation type="submission" date="2020-08" db="EMBL/GenBank/DDBJ databases">
        <title>Genome public.</title>
        <authorList>
            <person name="Liu C."/>
            <person name="Sun Q."/>
        </authorList>
    </citation>
    <scope>NUCLEOTIDE SEQUENCE [LARGE SCALE GENOMIC DNA]</scope>
    <source>
        <strain evidence="2 3">M2</strain>
    </source>
</reference>
<evidence type="ECO:0000313" key="2">
    <source>
        <dbReference type="EMBL" id="MBC5695357.1"/>
    </source>
</evidence>
<name>A0ABR7GM25_9FIRM</name>
<evidence type="ECO:0000256" key="1">
    <source>
        <dbReference type="SAM" id="Phobius"/>
    </source>
</evidence>
<evidence type="ECO:0000313" key="3">
    <source>
        <dbReference type="Proteomes" id="UP000641741"/>
    </source>
</evidence>
<gene>
    <name evidence="2" type="ORF">H8S02_05275</name>
</gene>
<keyword evidence="1" id="KW-0812">Transmembrane</keyword>
<dbReference type="RefSeq" id="WP_186969634.1">
    <property type="nucleotide sequence ID" value="NZ_JACOPK010000004.1"/>
</dbReference>
<dbReference type="EMBL" id="JACOPK010000004">
    <property type="protein sequence ID" value="MBC5695357.1"/>
    <property type="molecule type" value="Genomic_DNA"/>
</dbReference>